<dbReference type="Proteomes" id="UP001597343">
    <property type="component" value="Unassembled WGS sequence"/>
</dbReference>
<proteinExistence type="predicted"/>
<reference evidence="2" key="1">
    <citation type="journal article" date="2019" name="Int. J. Syst. Evol. Microbiol.">
        <title>The Global Catalogue of Microorganisms (GCM) 10K type strain sequencing project: providing services to taxonomists for standard genome sequencing and annotation.</title>
        <authorList>
            <consortium name="The Broad Institute Genomics Platform"/>
            <consortium name="The Broad Institute Genome Sequencing Center for Infectious Disease"/>
            <person name="Wu L."/>
            <person name="Ma J."/>
        </authorList>
    </citation>
    <scope>NUCLEOTIDE SEQUENCE [LARGE SCALE GENOMIC DNA]</scope>
    <source>
        <strain evidence="2">CGMCC 1.13574</strain>
    </source>
</reference>
<sequence>MPSWLRNQLFRAYRNQDKRSIVMLNRVFYKYRKTLQQNIESVVTEAE</sequence>
<dbReference type="EMBL" id="JBHUIO010000005">
    <property type="protein sequence ID" value="MFD2170258.1"/>
    <property type="molecule type" value="Genomic_DNA"/>
</dbReference>
<organism evidence="1 2">
    <name type="scientific">Tumebacillus lipolyticus</name>
    <dbReference type="NCBI Taxonomy" id="1280370"/>
    <lineage>
        <taxon>Bacteria</taxon>
        <taxon>Bacillati</taxon>
        <taxon>Bacillota</taxon>
        <taxon>Bacilli</taxon>
        <taxon>Bacillales</taxon>
        <taxon>Alicyclobacillaceae</taxon>
        <taxon>Tumebacillus</taxon>
    </lineage>
</organism>
<name>A0ABW4ZW70_9BACL</name>
<accession>A0ABW4ZW70</accession>
<dbReference type="InterPro" id="IPR047764">
    <property type="entry name" value="CmpA"/>
</dbReference>
<evidence type="ECO:0000313" key="2">
    <source>
        <dbReference type="Proteomes" id="UP001597343"/>
    </source>
</evidence>
<comment type="caution">
    <text evidence="1">The sequence shown here is derived from an EMBL/GenBank/DDBJ whole genome shotgun (WGS) entry which is preliminary data.</text>
</comment>
<dbReference type="RefSeq" id="WP_386046043.1">
    <property type="nucleotide sequence ID" value="NZ_JBHUIO010000005.1"/>
</dbReference>
<dbReference type="Pfam" id="PF26301">
    <property type="entry name" value="spore_CmpA"/>
    <property type="match status" value="1"/>
</dbReference>
<dbReference type="NCBIfam" id="NF033225">
    <property type="entry name" value="spore_CmpA"/>
    <property type="match status" value="1"/>
</dbReference>
<gene>
    <name evidence="1" type="primary">cmpA</name>
    <name evidence="1" type="ORF">ACFSOY_09635</name>
</gene>
<keyword evidence="2" id="KW-1185">Reference proteome</keyword>
<evidence type="ECO:0000313" key="1">
    <source>
        <dbReference type="EMBL" id="MFD2170258.1"/>
    </source>
</evidence>
<protein>
    <submittedName>
        <fullName evidence="1">Cortex morphogenetic protein CmpA</fullName>
    </submittedName>
</protein>